<feature type="compositionally biased region" description="Basic residues" evidence="1">
    <location>
        <begin position="47"/>
        <end position="62"/>
    </location>
</feature>
<feature type="region of interest" description="Disordered" evidence="1">
    <location>
        <begin position="95"/>
        <end position="194"/>
    </location>
</feature>
<feature type="region of interest" description="Disordered" evidence="1">
    <location>
        <begin position="1"/>
        <end position="77"/>
    </location>
</feature>
<feature type="compositionally biased region" description="Polar residues" evidence="1">
    <location>
        <begin position="32"/>
        <end position="42"/>
    </location>
</feature>
<gene>
    <name evidence="2" type="ORF">PENARI_c004G11587</name>
</gene>
<sequence length="327" mass="35892">MFEDFSFTSPSSRPARLALDPDDRLMVDGDSSLISPLSSRCPSPQPHRFRNISRSRSSHFHRSQQPPTSVPFPYDSDHKRLSISTLTQKLHEHTLATPTSDSRSNQNPNQRFAQGQGQGVGGGYGYDGRYTPRSRYGGYNHGLVLTPPETDHSDDSGVDGFSSPSASSNPSPTFMPPDLLPDLPDFGLDSSNPHLRQDQDIRMQRQQISRLQCNQSEVEAMQRSLLAEEGGGAGDLSREEDDCHPSDLPPRLSPRRRAVTLARSRFGPEAASDARARRKSSCGAHLSSRVDKGHLSGYAGVGKKRSDNGLRRKSLVSAALASMVERE</sequence>
<dbReference type="Proteomes" id="UP000177622">
    <property type="component" value="Unassembled WGS sequence"/>
</dbReference>
<proteinExistence type="predicted"/>
<evidence type="ECO:0000313" key="2">
    <source>
        <dbReference type="EMBL" id="OGE55770.1"/>
    </source>
</evidence>
<organism evidence="2 3">
    <name type="scientific">Penicillium arizonense</name>
    <dbReference type="NCBI Taxonomy" id="1835702"/>
    <lineage>
        <taxon>Eukaryota</taxon>
        <taxon>Fungi</taxon>
        <taxon>Dikarya</taxon>
        <taxon>Ascomycota</taxon>
        <taxon>Pezizomycotina</taxon>
        <taxon>Eurotiomycetes</taxon>
        <taxon>Eurotiomycetidae</taxon>
        <taxon>Eurotiales</taxon>
        <taxon>Aspergillaceae</taxon>
        <taxon>Penicillium</taxon>
    </lineage>
</organism>
<evidence type="ECO:0000256" key="1">
    <source>
        <dbReference type="SAM" id="MobiDB-lite"/>
    </source>
</evidence>
<name>A0A1F5LRW3_PENAI</name>
<feature type="compositionally biased region" description="Low complexity" evidence="1">
    <location>
        <begin position="180"/>
        <end position="189"/>
    </location>
</feature>
<comment type="caution">
    <text evidence="2">The sequence shown here is derived from an EMBL/GenBank/DDBJ whole genome shotgun (WGS) entry which is preliminary data.</text>
</comment>
<accession>A0A1F5LRW3</accession>
<dbReference type="OrthoDB" id="4186330at2759"/>
<feature type="compositionally biased region" description="Polar residues" evidence="1">
    <location>
        <begin position="96"/>
        <end position="113"/>
    </location>
</feature>
<feature type="compositionally biased region" description="Polar residues" evidence="1">
    <location>
        <begin position="1"/>
        <end position="12"/>
    </location>
</feature>
<dbReference type="GeneID" id="34574197"/>
<keyword evidence="3" id="KW-1185">Reference proteome</keyword>
<feature type="compositionally biased region" description="Low complexity" evidence="1">
    <location>
        <begin position="162"/>
        <end position="172"/>
    </location>
</feature>
<feature type="compositionally biased region" description="Gly residues" evidence="1">
    <location>
        <begin position="116"/>
        <end position="126"/>
    </location>
</feature>
<reference evidence="2 3" key="1">
    <citation type="journal article" date="2016" name="Sci. Rep.">
        <title>Penicillium arizonense, a new, genome sequenced fungal species, reveals a high chemical diversity in secreted metabolites.</title>
        <authorList>
            <person name="Grijseels S."/>
            <person name="Nielsen J.C."/>
            <person name="Randelovic M."/>
            <person name="Nielsen J."/>
            <person name="Nielsen K.F."/>
            <person name="Workman M."/>
            <person name="Frisvad J.C."/>
        </authorList>
    </citation>
    <scope>NUCLEOTIDE SEQUENCE [LARGE SCALE GENOMIC DNA]</scope>
    <source>
        <strain evidence="2 3">CBS 141311</strain>
    </source>
</reference>
<dbReference type="AlphaFoldDB" id="A0A1F5LRW3"/>
<protein>
    <submittedName>
        <fullName evidence="2">Uncharacterized protein</fullName>
    </submittedName>
</protein>
<dbReference type="RefSeq" id="XP_022491199.1">
    <property type="nucleotide sequence ID" value="XM_022629463.1"/>
</dbReference>
<evidence type="ECO:0000313" key="3">
    <source>
        <dbReference type="Proteomes" id="UP000177622"/>
    </source>
</evidence>
<dbReference type="EMBL" id="LXJU01000004">
    <property type="protein sequence ID" value="OGE55770.1"/>
    <property type="molecule type" value="Genomic_DNA"/>
</dbReference>
<feature type="region of interest" description="Disordered" evidence="1">
    <location>
        <begin position="228"/>
        <end position="311"/>
    </location>
</feature>